<feature type="transmembrane region" description="Helical" evidence="1">
    <location>
        <begin position="54"/>
        <end position="71"/>
    </location>
</feature>
<dbReference type="EMBL" id="JAMQOP010000005">
    <property type="protein sequence ID" value="MDS0300963.1"/>
    <property type="molecule type" value="Genomic_DNA"/>
</dbReference>
<feature type="transmembrane region" description="Helical" evidence="1">
    <location>
        <begin position="220"/>
        <end position="241"/>
    </location>
</feature>
<keyword evidence="1" id="KW-0472">Membrane</keyword>
<comment type="caution">
    <text evidence="2">The sequence shown here is derived from an EMBL/GenBank/DDBJ whole genome shotgun (WGS) entry which is preliminary data.</text>
</comment>
<keyword evidence="1" id="KW-0812">Transmembrane</keyword>
<feature type="transmembrane region" description="Helical" evidence="1">
    <location>
        <begin position="193"/>
        <end position="214"/>
    </location>
</feature>
<dbReference type="RefSeq" id="WP_310925884.1">
    <property type="nucleotide sequence ID" value="NZ_JAMQOP010000005.1"/>
</dbReference>
<reference evidence="2 3" key="1">
    <citation type="submission" date="2022-06" db="EMBL/GenBank/DDBJ databases">
        <title>Halogeometricum sp. a new haloarchaeum isolate from saline soil.</title>
        <authorList>
            <person name="Strakova D."/>
            <person name="Galisteo C."/>
            <person name="Sanchez-Porro C."/>
            <person name="Ventosa A."/>
        </authorList>
    </citation>
    <scope>NUCLEOTIDE SEQUENCE [LARGE SCALE GENOMIC DNA]</scope>
    <source>
        <strain evidence="2 3">S1BR25-6</strain>
    </source>
</reference>
<gene>
    <name evidence="2" type="ORF">NDI76_19640</name>
</gene>
<feature type="transmembrane region" description="Helical" evidence="1">
    <location>
        <begin position="30"/>
        <end position="48"/>
    </location>
</feature>
<accession>A0ABU2GJG0</accession>
<protein>
    <submittedName>
        <fullName evidence="2">Uncharacterized protein</fullName>
    </submittedName>
</protein>
<feature type="transmembrane region" description="Helical" evidence="1">
    <location>
        <begin position="116"/>
        <end position="140"/>
    </location>
</feature>
<dbReference type="Proteomes" id="UP001257060">
    <property type="component" value="Unassembled WGS sequence"/>
</dbReference>
<sequence length="379" mass="43177">MSLSGLVSSARRRIRTIKTRTPEYVHWKRAALVLLILLVLFGGSLYGIYRFRGWKLSAGIFVVAIAVVTVYRRNRFVSPSSVRLQTTLLRLIQRLRRLRNRDKRQMMRNAVESRPVSGAVVAPVLGIVAFPLITAVYTLPLQFKFANTVDETLWAVHASVTGFSFVVLIFFWEYLRGEFDNVVLIRTAVRYTWSLHIIYFLLSANVVIGGLALLEQGNQAVFVGVQAVLFLATIFGLYWLYHTIYTVMVRETLPLRVKRMLEEKIGVILTESDQETWVAVVNRQLNEDYPQLALPNFTGGKERVTAGELGLSGEVTDIHLHRLHDLLEEASALDVEVEQLPVLGRSYNDDDDLFVYQGDPAAQEAEQMRNRLRRAIKVR</sequence>
<evidence type="ECO:0000256" key="1">
    <source>
        <dbReference type="SAM" id="Phobius"/>
    </source>
</evidence>
<evidence type="ECO:0000313" key="3">
    <source>
        <dbReference type="Proteomes" id="UP001257060"/>
    </source>
</evidence>
<feature type="transmembrane region" description="Helical" evidence="1">
    <location>
        <begin position="152"/>
        <end position="172"/>
    </location>
</feature>
<evidence type="ECO:0000313" key="2">
    <source>
        <dbReference type="EMBL" id="MDS0300963.1"/>
    </source>
</evidence>
<keyword evidence="3" id="KW-1185">Reference proteome</keyword>
<proteinExistence type="predicted"/>
<name>A0ABU2GJG0_9EURY</name>
<organism evidence="2 3">
    <name type="scientific">Halogeometricum salsisoli</name>
    <dbReference type="NCBI Taxonomy" id="2950536"/>
    <lineage>
        <taxon>Archaea</taxon>
        <taxon>Methanobacteriati</taxon>
        <taxon>Methanobacteriota</taxon>
        <taxon>Stenosarchaea group</taxon>
        <taxon>Halobacteria</taxon>
        <taxon>Halobacteriales</taxon>
        <taxon>Haloferacaceae</taxon>
        <taxon>Halogeometricum</taxon>
    </lineage>
</organism>
<keyword evidence="1" id="KW-1133">Transmembrane helix</keyword>